<dbReference type="EMBL" id="KK115111">
    <property type="protein sequence ID" value="KFM64203.1"/>
    <property type="molecule type" value="Genomic_DNA"/>
</dbReference>
<name>A0A087TGG4_STEMI</name>
<proteinExistence type="predicted"/>
<dbReference type="AlphaFoldDB" id="A0A087TGG4"/>
<feature type="non-terminal residue" evidence="1">
    <location>
        <position position="1"/>
    </location>
</feature>
<dbReference type="Proteomes" id="UP000054359">
    <property type="component" value="Unassembled WGS sequence"/>
</dbReference>
<protein>
    <submittedName>
        <fullName evidence="1">Uncharacterized protein</fullName>
    </submittedName>
</protein>
<accession>A0A087TGG4</accession>
<feature type="non-terminal residue" evidence="1">
    <location>
        <position position="45"/>
    </location>
</feature>
<evidence type="ECO:0000313" key="1">
    <source>
        <dbReference type="EMBL" id="KFM64203.1"/>
    </source>
</evidence>
<gene>
    <name evidence="1" type="ORF">X975_09146</name>
</gene>
<organism evidence="1 2">
    <name type="scientific">Stegodyphus mimosarum</name>
    <name type="common">African social velvet spider</name>
    <dbReference type="NCBI Taxonomy" id="407821"/>
    <lineage>
        <taxon>Eukaryota</taxon>
        <taxon>Metazoa</taxon>
        <taxon>Ecdysozoa</taxon>
        <taxon>Arthropoda</taxon>
        <taxon>Chelicerata</taxon>
        <taxon>Arachnida</taxon>
        <taxon>Araneae</taxon>
        <taxon>Araneomorphae</taxon>
        <taxon>Entelegynae</taxon>
        <taxon>Eresoidea</taxon>
        <taxon>Eresidae</taxon>
        <taxon>Stegodyphus</taxon>
    </lineage>
</organism>
<reference evidence="1 2" key="1">
    <citation type="submission" date="2013-11" db="EMBL/GenBank/DDBJ databases">
        <title>Genome sequencing of Stegodyphus mimosarum.</title>
        <authorList>
            <person name="Bechsgaard J."/>
        </authorList>
    </citation>
    <scope>NUCLEOTIDE SEQUENCE [LARGE SCALE GENOMIC DNA]</scope>
</reference>
<sequence>IKSLFTFCCISKQYSSTHTHNLLVKSSTTNINTGINTSCLVFPVT</sequence>
<evidence type="ECO:0000313" key="2">
    <source>
        <dbReference type="Proteomes" id="UP000054359"/>
    </source>
</evidence>
<keyword evidence="2" id="KW-1185">Reference proteome</keyword>